<dbReference type="PANTHER" id="PTHR42709">
    <property type="entry name" value="ALKALINE PHOSPHATASE LIKE PROTEIN"/>
    <property type="match status" value="1"/>
</dbReference>
<evidence type="ECO:0000256" key="2">
    <source>
        <dbReference type="ARBA" id="ARBA00022475"/>
    </source>
</evidence>
<feature type="transmembrane region" description="Helical" evidence="6">
    <location>
        <begin position="176"/>
        <end position="196"/>
    </location>
</feature>
<evidence type="ECO:0000259" key="7">
    <source>
        <dbReference type="Pfam" id="PF09335"/>
    </source>
</evidence>
<comment type="caution">
    <text evidence="8">The sequence shown here is derived from an EMBL/GenBank/DDBJ whole genome shotgun (WGS) entry which is preliminary data.</text>
</comment>
<comment type="subcellular location">
    <subcellularLocation>
        <location evidence="1">Cell membrane</location>
        <topology evidence="1">Multi-pass membrane protein</topology>
    </subcellularLocation>
</comment>
<feature type="domain" description="VTT" evidence="7">
    <location>
        <begin position="51"/>
        <end position="164"/>
    </location>
</feature>
<organism evidence="8 9">
    <name type="scientific">Azospirillum rugosum</name>
    <dbReference type="NCBI Taxonomy" id="416170"/>
    <lineage>
        <taxon>Bacteria</taxon>
        <taxon>Pseudomonadati</taxon>
        <taxon>Pseudomonadota</taxon>
        <taxon>Alphaproteobacteria</taxon>
        <taxon>Rhodospirillales</taxon>
        <taxon>Azospirillaceae</taxon>
        <taxon>Azospirillum</taxon>
    </lineage>
</organism>
<keyword evidence="4 6" id="KW-1133">Transmembrane helix</keyword>
<evidence type="ECO:0000256" key="5">
    <source>
        <dbReference type="ARBA" id="ARBA00023136"/>
    </source>
</evidence>
<reference evidence="8 9" key="1">
    <citation type="submission" date="2021-03" db="EMBL/GenBank/DDBJ databases">
        <title>Genomic Encyclopedia of Type Strains, Phase III (KMG-III): the genomes of soil and plant-associated and newly described type strains.</title>
        <authorList>
            <person name="Whitman W."/>
        </authorList>
    </citation>
    <scope>NUCLEOTIDE SEQUENCE [LARGE SCALE GENOMIC DNA]</scope>
    <source>
        <strain evidence="8 9">IMMIB AFH-6</strain>
    </source>
</reference>
<dbReference type="PANTHER" id="PTHR42709:SF6">
    <property type="entry name" value="UNDECAPRENYL PHOSPHATE TRANSPORTER A"/>
    <property type="match status" value="1"/>
</dbReference>
<dbReference type="InterPro" id="IPR032816">
    <property type="entry name" value="VTT_dom"/>
</dbReference>
<dbReference type="RefSeq" id="WP_209767512.1">
    <property type="nucleotide sequence ID" value="NZ_JAGINP010000011.1"/>
</dbReference>
<protein>
    <submittedName>
        <fullName evidence="8">Membrane protein DedA with SNARE-associated domain</fullName>
    </submittedName>
</protein>
<evidence type="ECO:0000256" key="1">
    <source>
        <dbReference type="ARBA" id="ARBA00004651"/>
    </source>
</evidence>
<evidence type="ECO:0000313" key="8">
    <source>
        <dbReference type="EMBL" id="MBP2293590.1"/>
    </source>
</evidence>
<keyword evidence="5 6" id="KW-0472">Membrane</keyword>
<keyword evidence="3 6" id="KW-0812">Transmembrane</keyword>
<name>A0ABS4SQC3_9PROT</name>
<dbReference type="Proteomes" id="UP000781958">
    <property type="component" value="Unassembled WGS sequence"/>
</dbReference>
<gene>
    <name evidence="8" type="ORF">J2851_003373</name>
</gene>
<evidence type="ECO:0000256" key="6">
    <source>
        <dbReference type="SAM" id="Phobius"/>
    </source>
</evidence>
<proteinExistence type="predicted"/>
<evidence type="ECO:0000256" key="3">
    <source>
        <dbReference type="ARBA" id="ARBA00022692"/>
    </source>
</evidence>
<dbReference type="InterPro" id="IPR051311">
    <property type="entry name" value="DedA_domain"/>
</dbReference>
<keyword evidence="9" id="KW-1185">Reference proteome</keyword>
<dbReference type="EMBL" id="JAGINP010000011">
    <property type="protein sequence ID" value="MBP2293590.1"/>
    <property type="molecule type" value="Genomic_DNA"/>
</dbReference>
<feature type="transmembrane region" description="Helical" evidence="6">
    <location>
        <begin position="52"/>
        <end position="74"/>
    </location>
</feature>
<dbReference type="Pfam" id="PF09335">
    <property type="entry name" value="VTT_dom"/>
    <property type="match status" value="1"/>
</dbReference>
<feature type="transmembrane region" description="Helical" evidence="6">
    <location>
        <begin position="141"/>
        <end position="164"/>
    </location>
</feature>
<evidence type="ECO:0000313" key="9">
    <source>
        <dbReference type="Proteomes" id="UP000781958"/>
    </source>
</evidence>
<sequence>MDGGLTNWLVDVMHTMNYVGIFLLLVLARVIPPVPAESVIPLAGLAAAHGEYSLWGIALAGGLGSMVGQLVWFLPSRLLGRDRLEAFLKRWGPWLTIHPKKVRRSTDWFAKRGGLAVFLTQPVPGVRTLISIPAGACRMSILLYCLYSGVGSILWTLLLAWAGYMLSTWPFANRLIGYFTIGLLVALVGLYLYRLVRHFRSIRRDQKSRRRSAGAAFSPSPNPPCP</sequence>
<evidence type="ECO:0000256" key="4">
    <source>
        <dbReference type="ARBA" id="ARBA00022989"/>
    </source>
</evidence>
<feature type="transmembrane region" description="Helical" evidence="6">
    <location>
        <begin position="12"/>
        <end position="32"/>
    </location>
</feature>
<keyword evidence="2" id="KW-1003">Cell membrane</keyword>
<accession>A0ABS4SQC3</accession>